<evidence type="ECO:0000313" key="5">
    <source>
        <dbReference type="EMBL" id="KAK1928565.1"/>
    </source>
</evidence>
<evidence type="ECO:0000259" key="4">
    <source>
        <dbReference type="PROSITE" id="PS50948"/>
    </source>
</evidence>
<dbReference type="Pfam" id="PF14295">
    <property type="entry name" value="PAN_4"/>
    <property type="match status" value="5"/>
</dbReference>
<dbReference type="GO" id="GO:0050660">
    <property type="term" value="F:flavin adenine dinucleotide binding"/>
    <property type="evidence" value="ECO:0007669"/>
    <property type="project" value="InterPro"/>
</dbReference>
<protein>
    <submittedName>
        <fullName evidence="5">Cellobiose dehydrogenase</fullName>
    </submittedName>
</protein>
<dbReference type="CDD" id="cd01100">
    <property type="entry name" value="APPLE_Factor_XI_like"/>
    <property type="match status" value="4"/>
</dbReference>
<dbReference type="Pfam" id="PF00732">
    <property type="entry name" value="GMC_oxred_N"/>
    <property type="match status" value="1"/>
</dbReference>
<dbReference type="PANTHER" id="PTHR47190:SF2">
    <property type="entry name" value="CELLOBIOSE DEHYDROGENASE (AFU_ORTHOLOGUE AFUA_2G17620)"/>
    <property type="match status" value="1"/>
</dbReference>
<dbReference type="InterPro" id="IPR036188">
    <property type="entry name" value="FAD/NAD-bd_sf"/>
</dbReference>
<dbReference type="PROSITE" id="PS50948">
    <property type="entry name" value="PAN"/>
    <property type="match status" value="1"/>
</dbReference>
<dbReference type="InterPro" id="IPR007867">
    <property type="entry name" value="GMC_OxRtase_C"/>
</dbReference>
<dbReference type="Gene3D" id="3.50.50.60">
    <property type="entry name" value="FAD/NAD(P)-binding domain"/>
    <property type="match status" value="1"/>
</dbReference>
<dbReference type="InterPro" id="IPR053208">
    <property type="entry name" value="GMC_Oxidoreductase_CD"/>
</dbReference>
<dbReference type="EMBL" id="JASMQC010000061">
    <property type="protein sequence ID" value="KAK1928565.1"/>
    <property type="molecule type" value="Genomic_DNA"/>
</dbReference>
<dbReference type="SUPFAM" id="SSF51905">
    <property type="entry name" value="FAD/NAD(P)-binding domain"/>
    <property type="match status" value="1"/>
</dbReference>
<dbReference type="Proteomes" id="UP001259832">
    <property type="component" value="Unassembled WGS sequence"/>
</dbReference>
<dbReference type="Gene3D" id="3.50.4.10">
    <property type="entry name" value="Hepatocyte Growth Factor"/>
    <property type="match status" value="5"/>
</dbReference>
<organism evidence="5 6">
    <name type="scientific">Phytophthora citrophthora</name>
    <dbReference type="NCBI Taxonomy" id="4793"/>
    <lineage>
        <taxon>Eukaryota</taxon>
        <taxon>Sar</taxon>
        <taxon>Stramenopiles</taxon>
        <taxon>Oomycota</taxon>
        <taxon>Peronosporomycetes</taxon>
        <taxon>Peronosporales</taxon>
        <taxon>Peronosporaceae</taxon>
        <taxon>Phytophthora</taxon>
    </lineage>
</organism>
<dbReference type="GO" id="GO:0016614">
    <property type="term" value="F:oxidoreductase activity, acting on CH-OH group of donors"/>
    <property type="evidence" value="ECO:0007669"/>
    <property type="project" value="InterPro"/>
</dbReference>
<dbReference type="SMART" id="SM00223">
    <property type="entry name" value="APPLE"/>
    <property type="match status" value="5"/>
</dbReference>
<dbReference type="GO" id="GO:0006508">
    <property type="term" value="P:proteolysis"/>
    <property type="evidence" value="ECO:0007669"/>
    <property type="project" value="InterPro"/>
</dbReference>
<dbReference type="InterPro" id="IPR003609">
    <property type="entry name" value="Pan_app"/>
</dbReference>
<dbReference type="Pfam" id="PF05199">
    <property type="entry name" value="GMC_oxred_C"/>
    <property type="match status" value="1"/>
</dbReference>
<evidence type="ECO:0000256" key="1">
    <source>
        <dbReference type="ARBA" id="ARBA00022737"/>
    </source>
</evidence>
<dbReference type="SMART" id="SM00473">
    <property type="entry name" value="PAN_AP"/>
    <property type="match status" value="3"/>
</dbReference>
<dbReference type="PANTHER" id="PTHR47190">
    <property type="entry name" value="DEHYDROGENASE, PUTATIVE-RELATED"/>
    <property type="match status" value="1"/>
</dbReference>
<evidence type="ECO:0000256" key="3">
    <source>
        <dbReference type="SAM" id="MobiDB-lite"/>
    </source>
</evidence>
<dbReference type="InterPro" id="IPR000172">
    <property type="entry name" value="GMC_OxRdtase_N"/>
</dbReference>
<comment type="caution">
    <text evidence="5">The sequence shown here is derived from an EMBL/GenBank/DDBJ whole genome shotgun (WGS) entry which is preliminary data.</text>
</comment>
<feature type="domain" description="Apple" evidence="4">
    <location>
        <begin position="1175"/>
        <end position="1250"/>
    </location>
</feature>
<accession>A0AAD9L9T7</accession>
<dbReference type="Pfam" id="PF13450">
    <property type="entry name" value="NAD_binding_8"/>
    <property type="match status" value="1"/>
</dbReference>
<sequence>MVVPFQELQTGLDYVGNDIGSAPSSTAASCCSICQNFGGCRAFSWTGGTCYLKNRKDATIRRDGVISGQLTANLPAPSFAMEQNVDYDGANVGTARSADPYGCCSICMRTSNCRAFSWNNYVGGTCWLKSARGNAIASTGMDLLLDVQLQLSRVVSSLAQPAQSFATSDPTSTTLMTAVLIHIEELLDEIRVATRAIVSENSAIKSTALPSTHTSTRRTEFEDFRIKLESEDIVDYASETETEDEEKDEREEDGQNGVEIRDEIGETRSREAGDDEDETQHKHEDVPLESEKEAQLRRSIENLVECISECSYVSTDASSKIIWSAVTRVTQASTHSIKQMLKNTRDGSIPNVKLAERFSDAMVRLPEIITRHHERKKVNPNWIIATSDNLKHLCGYSKKNPMWPSCLSDLPFESTPEAIRGLLGVAALDSLSKMEHFIERVTKGGQLRADQMEKPVGKLASLLRLDFKSAKSRAKNSKRTEEDWGRFAVIGKTLAEWIYKSQKATKPLKTQKHLLRFDLQLRGFAKKNPDRVPPILLDFRCWAGALLSLAAPSFVYAQSYDAIIVGSGPGGLVAAEYLSRDASVSVLILEAGPKSLAATGGADSPDYAQGRALTKFDIPGEYDNVIYNPANEQYRVDWISDQYMWLGKLVGGCSSINAALYFRPPDAYVTNMQWPFSAAQMVSKMDDNERLHGHTDRPSSDGVWYTQEGYSIVSKALLQRGYAERTINDAAARNSKSKTFGHAPFTFKNGKRDSPANAFWGLMSTRSNVRLLTGAKVDYILRASGGKATGVVYNGGAQALLSSRGTVLMAAGALSTPKVLIQSGIGPSAQLNLLNGRNGFGGVSQAAGWVVNANVGRNLFDTNVVFASFSHPQMSSFLYKNKPSWAINQYMNQGFSGPWASAGPTLVSYENYDVQGRTYEFQSTALTNGFGEFYSRTNAFTLALYVNNPESRAASGFDGNTNWKAFNEGTPYFSTSRDLAALQSYAQRTVSAMVAQGATFLSAASDDASVANWVAANRGFITHHFGGSCYVSSNSADSKRCADEKMRVIGTTNVFVADGSAMRDGTVNPYGFIMYIGREAADQAKSYIAANTGGSSSSCSTVENNINYIGNDVANRPSAAASGCCDICASISTCKAYTWSNYNGGTCWLKSAKGSTQTQTGSVSATLNGGSASSCTAIEENVDYTGNDVGNSLSSNAEGCCAICKAQSGCGAYTWTNYNSGTCWLKSAKGGTTSKTGARSAQIGSTSPTCTLVNNVDYAGNDIGNALSGTANGCCAICRARSGCKLFTWTNYNGGTCWLKSLQGAATTVAGAVSGTI</sequence>
<feature type="compositionally biased region" description="Acidic residues" evidence="3">
    <location>
        <begin position="232"/>
        <end position="254"/>
    </location>
</feature>
<feature type="compositionally biased region" description="Basic and acidic residues" evidence="3">
    <location>
        <begin position="279"/>
        <end position="294"/>
    </location>
</feature>
<dbReference type="InterPro" id="IPR000177">
    <property type="entry name" value="Apple"/>
</dbReference>
<name>A0AAD9L9T7_9STRA</name>
<dbReference type="SUPFAM" id="SSF54373">
    <property type="entry name" value="FAD-linked reductases, C-terminal domain"/>
    <property type="match status" value="1"/>
</dbReference>
<dbReference type="GO" id="GO:0005576">
    <property type="term" value="C:extracellular region"/>
    <property type="evidence" value="ECO:0007669"/>
    <property type="project" value="InterPro"/>
</dbReference>
<keyword evidence="1" id="KW-0677">Repeat</keyword>
<feature type="region of interest" description="Disordered" evidence="3">
    <location>
        <begin position="232"/>
        <end position="294"/>
    </location>
</feature>
<evidence type="ECO:0000256" key="2">
    <source>
        <dbReference type="ARBA" id="ARBA00023157"/>
    </source>
</evidence>
<keyword evidence="2" id="KW-1015">Disulfide bond</keyword>
<proteinExistence type="predicted"/>
<dbReference type="Gene3D" id="3.30.410.10">
    <property type="entry name" value="Cholesterol Oxidase, domain 2"/>
    <property type="match status" value="1"/>
</dbReference>
<gene>
    <name evidence="5" type="ORF">P3T76_015929</name>
</gene>
<evidence type="ECO:0000313" key="6">
    <source>
        <dbReference type="Proteomes" id="UP001259832"/>
    </source>
</evidence>
<reference evidence="5" key="1">
    <citation type="submission" date="2023-08" db="EMBL/GenBank/DDBJ databases">
        <title>Reference Genome Resource for the Citrus Pathogen Phytophthora citrophthora.</title>
        <authorList>
            <person name="Moller H."/>
            <person name="Coetzee B."/>
            <person name="Rose L.J."/>
            <person name="Van Niekerk J.M."/>
        </authorList>
    </citation>
    <scope>NUCLEOTIDE SEQUENCE</scope>
    <source>
        <strain evidence="5">STE-U-9442</strain>
    </source>
</reference>
<keyword evidence="6" id="KW-1185">Reference proteome</keyword>
<feature type="compositionally biased region" description="Basic and acidic residues" evidence="3">
    <location>
        <begin position="259"/>
        <end position="272"/>
    </location>
</feature>
<dbReference type="PROSITE" id="PS00624">
    <property type="entry name" value="GMC_OXRED_2"/>
    <property type="match status" value="1"/>
</dbReference>